<dbReference type="Pfam" id="PF02687">
    <property type="entry name" value="FtsX"/>
    <property type="match status" value="2"/>
</dbReference>
<proteinExistence type="inferred from homology"/>
<dbReference type="RefSeq" id="WP_069431318.1">
    <property type="nucleotide sequence ID" value="NZ_MEHA01000003.1"/>
</dbReference>
<feature type="transmembrane region" description="Helical" evidence="7">
    <location>
        <begin position="384"/>
        <end position="404"/>
    </location>
</feature>
<feature type="transmembrane region" description="Helical" evidence="7">
    <location>
        <begin position="334"/>
        <end position="364"/>
    </location>
</feature>
<feature type="transmembrane region" description="Helical" evidence="7">
    <location>
        <begin position="831"/>
        <end position="854"/>
    </location>
</feature>
<feature type="domain" description="ABC3 transporter permease C-terminal" evidence="8">
    <location>
        <begin position="289"/>
        <end position="411"/>
    </location>
</feature>
<feature type="transmembrane region" description="Helical" evidence="7">
    <location>
        <begin position="866"/>
        <end position="890"/>
    </location>
</feature>
<dbReference type="AlphaFoldDB" id="A0A1E3UP50"/>
<evidence type="ECO:0000259" key="8">
    <source>
        <dbReference type="Pfam" id="PF02687"/>
    </source>
</evidence>
<comment type="similarity">
    <text evidence="6">Belongs to the ABC-4 integral membrane protein family.</text>
</comment>
<keyword evidence="3 7" id="KW-0812">Transmembrane</keyword>
<comment type="caution">
    <text evidence="9">The sequence shown here is derived from an EMBL/GenBank/DDBJ whole genome shotgun (WGS) entry which is preliminary data.</text>
</comment>
<dbReference type="PANTHER" id="PTHR30572:SF4">
    <property type="entry name" value="ABC TRANSPORTER PERMEASE YTRF"/>
    <property type="match status" value="1"/>
</dbReference>
<dbReference type="PANTHER" id="PTHR30572">
    <property type="entry name" value="MEMBRANE COMPONENT OF TRANSPORTER-RELATED"/>
    <property type="match status" value="1"/>
</dbReference>
<evidence type="ECO:0000256" key="3">
    <source>
        <dbReference type="ARBA" id="ARBA00022692"/>
    </source>
</evidence>
<reference evidence="9 10" key="1">
    <citation type="submission" date="2016-08" db="EMBL/GenBank/DDBJ databases">
        <authorList>
            <person name="Seilhamer J.J."/>
        </authorList>
    </citation>
    <scope>NUCLEOTIDE SEQUENCE [LARGE SCALE GENOMIC DNA]</scope>
    <source>
        <strain evidence="9 10">NML150140-1</strain>
    </source>
</reference>
<dbReference type="InterPro" id="IPR050250">
    <property type="entry name" value="Macrolide_Exporter_MacB"/>
</dbReference>
<dbReference type="Proteomes" id="UP000094271">
    <property type="component" value="Unassembled WGS sequence"/>
</dbReference>
<feature type="transmembrane region" description="Helical" evidence="7">
    <location>
        <begin position="283"/>
        <end position="306"/>
    </location>
</feature>
<feature type="transmembrane region" description="Helical" evidence="7">
    <location>
        <begin position="459"/>
        <end position="479"/>
    </location>
</feature>
<keyword evidence="5 7" id="KW-0472">Membrane</keyword>
<dbReference type="EMBL" id="MEHA01000003">
    <property type="protein sequence ID" value="ODR54157.1"/>
    <property type="molecule type" value="Genomic_DNA"/>
</dbReference>
<feature type="domain" description="ABC3 transporter permease C-terminal" evidence="8">
    <location>
        <begin position="783"/>
        <end position="899"/>
    </location>
</feature>
<dbReference type="GO" id="GO:0022857">
    <property type="term" value="F:transmembrane transporter activity"/>
    <property type="evidence" value="ECO:0007669"/>
    <property type="project" value="TreeGrafter"/>
</dbReference>
<evidence type="ECO:0000313" key="10">
    <source>
        <dbReference type="Proteomes" id="UP000094271"/>
    </source>
</evidence>
<evidence type="ECO:0000256" key="6">
    <source>
        <dbReference type="ARBA" id="ARBA00038076"/>
    </source>
</evidence>
<evidence type="ECO:0000313" key="9">
    <source>
        <dbReference type="EMBL" id="ODR54157.1"/>
    </source>
</evidence>
<dbReference type="GO" id="GO:0005886">
    <property type="term" value="C:plasma membrane"/>
    <property type="evidence" value="ECO:0007669"/>
    <property type="project" value="UniProtKB-SubCell"/>
</dbReference>
<dbReference type="OrthoDB" id="9793166at2"/>
<protein>
    <recommendedName>
        <fullName evidence="8">ABC3 transporter permease C-terminal domain-containing protein</fullName>
    </recommendedName>
</protein>
<dbReference type="InterPro" id="IPR003838">
    <property type="entry name" value="ABC3_permease_C"/>
</dbReference>
<evidence type="ECO:0000256" key="2">
    <source>
        <dbReference type="ARBA" id="ARBA00022475"/>
    </source>
</evidence>
<name>A0A1E3UP50_9FIRM</name>
<evidence type="ECO:0000256" key="7">
    <source>
        <dbReference type="SAM" id="Phobius"/>
    </source>
</evidence>
<evidence type="ECO:0000256" key="5">
    <source>
        <dbReference type="ARBA" id="ARBA00023136"/>
    </source>
</evidence>
<organism evidence="9 10">
    <name type="scientific">Eisenbergiella tayi</name>
    <dbReference type="NCBI Taxonomy" id="1432052"/>
    <lineage>
        <taxon>Bacteria</taxon>
        <taxon>Bacillati</taxon>
        <taxon>Bacillota</taxon>
        <taxon>Clostridia</taxon>
        <taxon>Lachnospirales</taxon>
        <taxon>Lachnospiraceae</taxon>
        <taxon>Eisenbergiella</taxon>
    </lineage>
</organism>
<keyword evidence="4 7" id="KW-1133">Transmembrane helix</keyword>
<accession>A0A1E3UP50</accession>
<evidence type="ECO:0000256" key="1">
    <source>
        <dbReference type="ARBA" id="ARBA00004651"/>
    </source>
</evidence>
<sequence>MNVFNKVTLESLKKNRTRTIVTIIGIMLSAAMICASTTLVSSMQNFVLRCAIHIDGDWYGAVYDAAYKDYEDIRDSDRVSSAAYAQVLGYAKIDSANERKPYLYVLGGDVASGYFETMPVHLILGTLPKDSTEIILPEHLTSNGKVNYKLGDTVTLDVGDRTLDGRRLGQDTPVYTYDSETQVEIMSGERLENTEPRTYTVVGIYERPTFEDYSAPGYTALTAADTNSADQAPIHCYFKLHKPAGVYDFMKEMGYTQEYRYAYNTKVLLYSGTAPFDSFLTAFYSLAAIIIALIVFGSVSLIYNAFSISVSERTRQFGLLSSVGATRKQLRRMVLFEALAVSIVGIPLGILVGIGGIGITLLLIGDKFFSIVRVDIPMRLCVSWQAVVIAAVIALVTVLISAWIPSKRATGVSAVEAIRQSMDIKVSGRPVRTSKLAYKLFGLPGVLAGKHYKRNRKKYRTTVVSLFMSIVLFVSAAAFTDYMMESAEGGLASDQFDLIYAAESDASSAMTPDALLELLFSEQNVTGGTYTKKQFLQGDISREYVTAMFADRFSDFGMEREGAAPKELSISGYLYFVADAEFNRLLEKYDLKEADYYDRGKPLGIALDRNIELDRRLEKYVTLDTLKGDGCVIEGLYYVEINGYYRKDSRIDENGNKVVLYQNRDNENDIIELPYEESFAKYTLRSEKTIEEAPFFVSRSTPVAINMIYPYSMLESVIPEAALNQFRNTEYFLTSSNHTASFENLATVLTENGLSSRQLFDYAANAETNRNVVTIIRVFAYGFIVLISLIAAANVFNTISTNISLRRREFAMLKSVGMTQKGFRRMMNYECLLYGSKALLLGLPVSCGITYLIYRAVTTAYETSFHLPWAAIGIAVLSVFLVVFATMMYAMRKVKKDNPIDALKNENL</sequence>
<feature type="transmembrane region" description="Helical" evidence="7">
    <location>
        <begin position="20"/>
        <end position="40"/>
    </location>
</feature>
<evidence type="ECO:0000256" key="4">
    <source>
        <dbReference type="ARBA" id="ARBA00022989"/>
    </source>
</evidence>
<gene>
    <name evidence="9" type="ORF">BEI59_06285</name>
</gene>
<feature type="transmembrane region" description="Helical" evidence="7">
    <location>
        <begin position="778"/>
        <end position="799"/>
    </location>
</feature>
<keyword evidence="2" id="KW-1003">Cell membrane</keyword>
<comment type="subcellular location">
    <subcellularLocation>
        <location evidence="1">Cell membrane</location>
        <topology evidence="1">Multi-pass membrane protein</topology>
    </subcellularLocation>
</comment>